<evidence type="ECO:0000313" key="2">
    <source>
        <dbReference type="Proteomes" id="UP000315235"/>
    </source>
</evidence>
<keyword evidence="1" id="KW-0449">Lipoprotein</keyword>
<organism evidence="1 2">
    <name type="scientific">Pseudomonas mangiferae</name>
    <dbReference type="NCBI Taxonomy" id="2593654"/>
    <lineage>
        <taxon>Bacteria</taxon>
        <taxon>Pseudomonadati</taxon>
        <taxon>Pseudomonadota</taxon>
        <taxon>Gammaproteobacteria</taxon>
        <taxon>Pseudomonadales</taxon>
        <taxon>Pseudomonadaceae</taxon>
        <taxon>Pseudomonas</taxon>
    </lineage>
</organism>
<dbReference type="EMBL" id="VJOY01000001">
    <property type="protein sequence ID" value="TRX76775.1"/>
    <property type="molecule type" value="Genomic_DNA"/>
</dbReference>
<dbReference type="Gene3D" id="2.60.40.4150">
    <property type="entry name" value="Type VI secretion system, lipoprotein SciN"/>
    <property type="match status" value="1"/>
</dbReference>
<reference evidence="1 2" key="1">
    <citation type="submission" date="2019-07" db="EMBL/GenBank/DDBJ databases">
        <title>Pseudomonas mangiferae sp. nov., isolated from bark of mango tree in Thailand.</title>
        <authorList>
            <person name="Srisuk N."/>
            <person name="Anurat P."/>
        </authorList>
    </citation>
    <scope>NUCLEOTIDE SEQUENCE [LARGE SCALE GENOMIC DNA]</scope>
    <source>
        <strain evidence="1 2">DMKU_BBB3-04</strain>
    </source>
</reference>
<keyword evidence="2" id="KW-1185">Reference proteome</keyword>
<dbReference type="Pfam" id="PF12790">
    <property type="entry name" value="T6SS-SciN"/>
    <property type="match status" value="1"/>
</dbReference>
<dbReference type="InterPro" id="IPR038706">
    <property type="entry name" value="Type_VI_SciN-like_sf"/>
</dbReference>
<dbReference type="PANTHER" id="PTHR37625">
    <property type="entry name" value="OUTER MEMBRANE LIPOPROTEIN-RELATED"/>
    <property type="match status" value="1"/>
</dbReference>
<gene>
    <name evidence="1" type="primary">tssJ</name>
    <name evidence="1" type="ORF">FM069_01780</name>
</gene>
<evidence type="ECO:0000313" key="1">
    <source>
        <dbReference type="EMBL" id="TRX76775.1"/>
    </source>
</evidence>
<dbReference type="NCBIfam" id="TIGR03352">
    <property type="entry name" value="VI_chp_3"/>
    <property type="match status" value="1"/>
</dbReference>
<dbReference type="PANTHER" id="PTHR37625:SF4">
    <property type="entry name" value="OUTER MEMBRANE LIPOPROTEIN"/>
    <property type="match status" value="1"/>
</dbReference>
<sequence length="289" mass="31326">MAGAHGAADHRAQFPRPGQLQCAGGLGGFAQRHDGALGRAQRGSGQPQQWLATALPRIRRFRSARRSGIVFCANVSVMRNGYRIDSIVMSIIRPLILRSGSPATTMTASNPSPADGRPGRVAFRAVAVGLLASALCACSSTPKPPEPTAIRVTLKATDSLNPDMNGRPSPVVVRLFRLRQAVVFSSIDYFTLSDREQEALGGDLLFRESFVLRPGETQVHEYTVENDGRALGVMVGYRDLESSTWRAATDIPAPHDSWLPDFLRWGDRTVDYTATLDERKVTLAPASGN</sequence>
<dbReference type="InterPro" id="IPR017734">
    <property type="entry name" value="T6SS_SciN"/>
</dbReference>
<accession>A0A553H4T2</accession>
<proteinExistence type="predicted"/>
<dbReference type="OrthoDB" id="5471061at2"/>
<dbReference type="Proteomes" id="UP000315235">
    <property type="component" value="Unassembled WGS sequence"/>
</dbReference>
<protein>
    <submittedName>
        <fullName evidence="1">Type VI secretion system lipoprotein TssJ</fullName>
    </submittedName>
</protein>
<comment type="caution">
    <text evidence="1">The sequence shown here is derived from an EMBL/GenBank/DDBJ whole genome shotgun (WGS) entry which is preliminary data.</text>
</comment>
<name>A0A553H4T2_9PSED</name>
<dbReference type="AlphaFoldDB" id="A0A553H4T2"/>